<organism evidence="1">
    <name type="scientific">Cyprideis torosa</name>
    <dbReference type="NCBI Taxonomy" id="163714"/>
    <lineage>
        <taxon>Eukaryota</taxon>
        <taxon>Metazoa</taxon>
        <taxon>Ecdysozoa</taxon>
        <taxon>Arthropoda</taxon>
        <taxon>Crustacea</taxon>
        <taxon>Oligostraca</taxon>
        <taxon>Ostracoda</taxon>
        <taxon>Podocopa</taxon>
        <taxon>Podocopida</taxon>
        <taxon>Cytherocopina</taxon>
        <taxon>Cytheroidea</taxon>
        <taxon>Cytherideidae</taxon>
        <taxon>Cyprideis</taxon>
    </lineage>
</organism>
<dbReference type="SUPFAM" id="SSF101494">
    <property type="entry name" value="Stathmin"/>
    <property type="match status" value="1"/>
</dbReference>
<evidence type="ECO:0000313" key="1">
    <source>
        <dbReference type="EMBL" id="CAD7226049.1"/>
    </source>
</evidence>
<accession>A0A7R8W6W3</accession>
<reference evidence="1" key="1">
    <citation type="submission" date="2020-11" db="EMBL/GenBank/DDBJ databases">
        <authorList>
            <person name="Tran Van P."/>
        </authorList>
    </citation>
    <scope>NUCLEOTIDE SEQUENCE</scope>
</reference>
<dbReference type="OrthoDB" id="5986631at2759"/>
<dbReference type="EMBL" id="OB660730">
    <property type="protein sequence ID" value="CAD7226049.1"/>
    <property type="molecule type" value="Genomic_DNA"/>
</dbReference>
<dbReference type="AlphaFoldDB" id="A0A7R8W6W3"/>
<dbReference type="Pfam" id="PF00836">
    <property type="entry name" value="Stathmin"/>
    <property type="match status" value="1"/>
</dbReference>
<sequence>MVSTKHHLRQGNRVWNTPCEYLLGSWTPGPVPLQVEPDLGRSTILRLFFTVKMSTSEEPVSLEMDITSEEKTSGGLSYAVKLSEPSADFPKEGVKPFSPAAPKTVDAARLRDKMDSATKRRESLEASKKEQWYEKLQKLEEATRRREEASQTFIESTKAALEVKLESFEENRTNHLMALRTKVQEHLARVDSQLNEQTSENEELEQAAENRQEQINAMVKKLKDHEEHTRKVRERQQSQLKDLKESIDTKLDAAEKNRLENQKQTMERLKVADEFSAQRSAKLTCRHQLWVGTCQLATKGYTLPPDSQPHMA</sequence>
<dbReference type="PANTHER" id="PTHR10104:SF1">
    <property type="entry name" value="STATHMIN, ISOFORM D"/>
    <property type="match status" value="1"/>
</dbReference>
<dbReference type="InterPro" id="IPR036002">
    <property type="entry name" value="Stathmin_sf"/>
</dbReference>
<dbReference type="Gene3D" id="6.10.280.30">
    <property type="match status" value="1"/>
</dbReference>
<dbReference type="GO" id="GO:0005737">
    <property type="term" value="C:cytoplasm"/>
    <property type="evidence" value="ECO:0007669"/>
    <property type="project" value="TreeGrafter"/>
</dbReference>
<dbReference type="GO" id="GO:0015631">
    <property type="term" value="F:tubulin binding"/>
    <property type="evidence" value="ECO:0007669"/>
    <property type="project" value="TreeGrafter"/>
</dbReference>
<proteinExistence type="predicted"/>
<dbReference type="PROSITE" id="PS51663">
    <property type="entry name" value="STATHMIN_3"/>
    <property type="match status" value="1"/>
</dbReference>
<dbReference type="GO" id="GO:0007019">
    <property type="term" value="P:microtubule depolymerization"/>
    <property type="evidence" value="ECO:0007669"/>
    <property type="project" value="TreeGrafter"/>
</dbReference>
<dbReference type="GO" id="GO:0043005">
    <property type="term" value="C:neuron projection"/>
    <property type="evidence" value="ECO:0007669"/>
    <property type="project" value="TreeGrafter"/>
</dbReference>
<dbReference type="GO" id="GO:0031175">
    <property type="term" value="P:neuron projection development"/>
    <property type="evidence" value="ECO:0007669"/>
    <property type="project" value="TreeGrafter"/>
</dbReference>
<dbReference type="GO" id="GO:0031110">
    <property type="term" value="P:regulation of microtubule polymerization or depolymerization"/>
    <property type="evidence" value="ECO:0007669"/>
    <property type="project" value="InterPro"/>
</dbReference>
<dbReference type="InterPro" id="IPR000956">
    <property type="entry name" value="Stathmin_fam"/>
</dbReference>
<name>A0A7R8W6W3_9CRUS</name>
<gene>
    <name evidence="1" type="ORF">CTOB1V02_LOCUS3975</name>
</gene>
<dbReference type="PANTHER" id="PTHR10104">
    <property type="entry name" value="STATHMIN"/>
    <property type="match status" value="1"/>
</dbReference>
<protein>
    <submittedName>
        <fullName evidence="1">Uncharacterized protein</fullName>
    </submittedName>
</protein>